<proteinExistence type="predicted"/>
<dbReference type="CDD" id="cd22347">
    <property type="entry name" value="PDDEXK_nuclease"/>
    <property type="match status" value="1"/>
</dbReference>
<evidence type="ECO:0000313" key="2">
    <source>
        <dbReference type="EMBL" id="UYM13856.1"/>
    </source>
</evidence>
<dbReference type="Proteomes" id="UP001163255">
    <property type="component" value="Chromosome"/>
</dbReference>
<feature type="domain" description="MvaI/BcnI restriction endonuclease" evidence="1">
    <location>
        <begin position="158"/>
        <end position="386"/>
    </location>
</feature>
<dbReference type="InterPro" id="IPR029127">
    <property type="entry name" value="MvaI_BcnI"/>
</dbReference>
<gene>
    <name evidence="2" type="ORF">NX720_13075</name>
</gene>
<organism evidence="2 3">
    <name type="scientific">Endozoicomonas euniceicola</name>
    <dbReference type="NCBI Taxonomy" id="1234143"/>
    <lineage>
        <taxon>Bacteria</taxon>
        <taxon>Pseudomonadati</taxon>
        <taxon>Pseudomonadota</taxon>
        <taxon>Gammaproteobacteria</taxon>
        <taxon>Oceanospirillales</taxon>
        <taxon>Endozoicomonadaceae</taxon>
        <taxon>Endozoicomonas</taxon>
    </lineage>
</organism>
<dbReference type="EMBL" id="CP103300">
    <property type="protein sequence ID" value="UYM13856.1"/>
    <property type="molecule type" value="Genomic_DNA"/>
</dbReference>
<keyword evidence="3" id="KW-1185">Reference proteome</keyword>
<dbReference type="InterPro" id="IPR043005">
    <property type="entry name" value="MvaI_BcnI_rec"/>
</dbReference>
<reference evidence="2" key="1">
    <citation type="submission" date="2022-10" db="EMBL/GenBank/DDBJ databases">
        <title>Completed Genome Sequence of two octocoral isolated bacterium, Endozoicomonas euniceicola EF212T and Endozoicomonas gorgoniicola PS125T.</title>
        <authorList>
            <person name="Chiou Y.-J."/>
            <person name="Chen Y.-H."/>
        </authorList>
    </citation>
    <scope>NUCLEOTIDE SEQUENCE</scope>
    <source>
        <strain evidence="2">EF212</strain>
    </source>
</reference>
<keyword evidence="2" id="KW-0540">Nuclease</keyword>
<dbReference type="Gene3D" id="3.30.70.3570">
    <property type="entry name" value="MvaI/BcnI restriction endonuclease, recognition domain"/>
    <property type="match status" value="1"/>
</dbReference>
<keyword evidence="2" id="KW-0378">Hydrolase</keyword>
<dbReference type="RefSeq" id="WP_262595276.1">
    <property type="nucleotide sequence ID" value="NZ_CP103300.1"/>
</dbReference>
<keyword evidence="2" id="KW-0255">Endonuclease</keyword>
<dbReference type="GO" id="GO:0004519">
    <property type="term" value="F:endonuclease activity"/>
    <property type="evidence" value="ECO:0007669"/>
    <property type="project" value="UniProtKB-KW"/>
</dbReference>
<dbReference type="InterPro" id="IPR043004">
    <property type="entry name" value="MvaI_BcnI_cat"/>
</dbReference>
<evidence type="ECO:0000313" key="3">
    <source>
        <dbReference type="Proteomes" id="UP001163255"/>
    </source>
</evidence>
<name>A0ABY6GNY0_9GAMM</name>
<evidence type="ECO:0000259" key="1">
    <source>
        <dbReference type="Pfam" id="PF15515"/>
    </source>
</evidence>
<protein>
    <submittedName>
        <fullName evidence="2">MvaI/BcnI family restriction endonuclease</fullName>
    </submittedName>
</protein>
<accession>A0ABY6GNY0</accession>
<dbReference type="Pfam" id="PF15515">
    <property type="entry name" value="MvaI_BcnI"/>
    <property type="match status" value="1"/>
</dbReference>
<sequence length="396" mass="45143">MLTSADIDLSLIAKKLLEKNLQFSFLVPTETALKKSIIDAHDSFRAFLKQQDIHDYKDQQKGTKHKKIVSASILSNGEIAESKISLYRPETKDGDPRLWVYGLSKYASPNNVIAVIYHKNNLFVLNCSEYNNFEKHLNSGLFDTDDHKTISPIANELLAKLRNISSKGFIKTITPGDTGIGMTLESLLEIQANSSREPDYKGIELKSKRTRSRGNRAREQLFSKVPIWKSSPISKAVELIKLRGYIDKDGSEALRHTISADKPNSLGLYLEVDQENDILKQMHYDSETEKSTYDVCWKLSELKQALLKKHKETFWVYARGRGKGANEEFHYIEVTHTQKPAIEKFDILLETGLLTVDYTMHIKENGQVRDHGYLFKIKPEAFSILFPAPILYSLES</sequence>
<dbReference type="Gene3D" id="3.40.210.20">
    <property type="entry name" value="MvaI/BcnI restriction endonuclease, catalytic domain"/>
    <property type="match status" value="1"/>
</dbReference>